<organism evidence="1 2">
    <name type="scientific">Nephila pilipes</name>
    <name type="common">Giant wood spider</name>
    <name type="synonym">Nephila maculata</name>
    <dbReference type="NCBI Taxonomy" id="299642"/>
    <lineage>
        <taxon>Eukaryota</taxon>
        <taxon>Metazoa</taxon>
        <taxon>Ecdysozoa</taxon>
        <taxon>Arthropoda</taxon>
        <taxon>Chelicerata</taxon>
        <taxon>Arachnida</taxon>
        <taxon>Araneae</taxon>
        <taxon>Araneomorphae</taxon>
        <taxon>Entelegynae</taxon>
        <taxon>Araneoidea</taxon>
        <taxon>Nephilidae</taxon>
        <taxon>Nephila</taxon>
    </lineage>
</organism>
<comment type="caution">
    <text evidence="1">The sequence shown here is derived from an EMBL/GenBank/DDBJ whole genome shotgun (WGS) entry which is preliminary data.</text>
</comment>
<evidence type="ECO:0000313" key="1">
    <source>
        <dbReference type="EMBL" id="GFS82050.1"/>
    </source>
</evidence>
<feature type="non-terminal residue" evidence="1">
    <location>
        <position position="73"/>
    </location>
</feature>
<sequence length="73" mass="8361">MHELQWDYFVIPGHHTGRSLRRTLVCSLQILVANPAAVVPFGFEPRYNLCTAVYRSSPSSQCCVVWKIRKRVA</sequence>
<dbReference type="Proteomes" id="UP000887013">
    <property type="component" value="Unassembled WGS sequence"/>
</dbReference>
<gene>
    <name evidence="1" type="ORF">NPIL_649841</name>
</gene>
<name>A0A8X6MWR0_NEPPI</name>
<proteinExistence type="predicted"/>
<evidence type="ECO:0000313" key="2">
    <source>
        <dbReference type="Proteomes" id="UP000887013"/>
    </source>
</evidence>
<keyword evidence="2" id="KW-1185">Reference proteome</keyword>
<reference evidence="1" key="1">
    <citation type="submission" date="2020-08" db="EMBL/GenBank/DDBJ databases">
        <title>Multicomponent nature underlies the extraordinary mechanical properties of spider dragline silk.</title>
        <authorList>
            <person name="Kono N."/>
            <person name="Nakamura H."/>
            <person name="Mori M."/>
            <person name="Yoshida Y."/>
            <person name="Ohtoshi R."/>
            <person name="Malay A.D."/>
            <person name="Moran D.A.P."/>
            <person name="Tomita M."/>
            <person name="Numata K."/>
            <person name="Arakawa K."/>
        </authorList>
    </citation>
    <scope>NUCLEOTIDE SEQUENCE</scope>
</reference>
<accession>A0A8X6MWR0</accession>
<protein>
    <submittedName>
        <fullName evidence="1">Uncharacterized protein</fullName>
    </submittedName>
</protein>
<dbReference type="AlphaFoldDB" id="A0A8X6MWR0"/>
<dbReference type="EMBL" id="BMAW01051745">
    <property type="protein sequence ID" value="GFS82050.1"/>
    <property type="molecule type" value="Genomic_DNA"/>
</dbReference>